<evidence type="ECO:0000313" key="3">
    <source>
        <dbReference type="Proteomes" id="UP000323000"/>
    </source>
</evidence>
<sequence>MVEDRELEVLTIATTIITATTQIRIVETTTTIEEEVEDLDKEFIVRSAQNQDMQLSSASNALIRNFWDLIRLVKLMLCNIKETLITLELRLVKWKIRDMESKNAVSRNDTSQVYVGKMHKLPFSRSQHTTTTPLELIYSDIWGLAPLLSTEGYRYYIAFVDDFTSAFFPYLRDYNRHKLDFHSSKHVVFNELEFPYKFFLVLPMLTVHMVLGLASLSTFILSNCVPPHNITNVKPNNSNSSTFSIPVHIASPVSTNSSTSTAINTASQPCLVVQNIHPMITRAKNGIVKAKAVYLADLDESHEPKTVKAAMTDPKWLKAMNEEFLALQSNNTWTLVPYSVEMNLVSSKWIFRTNFKPDGSILKHKARLKGFSQTAGLDFFDTFIPVVKAATIRVIFTIAVSNKWDIQQIDINNVFLNCDLQENVFMEQL</sequence>
<dbReference type="EMBL" id="VAHF01000012">
    <property type="protein sequence ID" value="TXG49828.1"/>
    <property type="molecule type" value="Genomic_DNA"/>
</dbReference>
<dbReference type="InterPro" id="IPR013103">
    <property type="entry name" value="RVT_2"/>
</dbReference>
<proteinExistence type="predicted"/>
<evidence type="ECO:0000259" key="1">
    <source>
        <dbReference type="Pfam" id="PF07727"/>
    </source>
</evidence>
<evidence type="ECO:0000313" key="2">
    <source>
        <dbReference type="EMBL" id="TXG49828.1"/>
    </source>
</evidence>
<dbReference type="Proteomes" id="UP000323000">
    <property type="component" value="Chromosome 12"/>
</dbReference>
<feature type="domain" description="Reverse transcriptase Ty1/copia-type" evidence="1">
    <location>
        <begin position="330"/>
        <end position="428"/>
    </location>
</feature>
<dbReference type="AlphaFoldDB" id="A0A5C7GYK1"/>
<protein>
    <recommendedName>
        <fullName evidence="1">Reverse transcriptase Ty1/copia-type domain-containing protein</fullName>
    </recommendedName>
</protein>
<reference evidence="3" key="1">
    <citation type="journal article" date="2019" name="Gigascience">
        <title>De novo genome assembly of the endangered Acer yangbiense, a plant species with extremely small populations endemic to Yunnan Province, China.</title>
        <authorList>
            <person name="Yang J."/>
            <person name="Wariss H.M."/>
            <person name="Tao L."/>
            <person name="Zhang R."/>
            <person name="Yun Q."/>
            <person name="Hollingsworth P."/>
            <person name="Dao Z."/>
            <person name="Luo G."/>
            <person name="Guo H."/>
            <person name="Ma Y."/>
            <person name="Sun W."/>
        </authorList>
    </citation>
    <scope>NUCLEOTIDE SEQUENCE [LARGE SCALE GENOMIC DNA]</scope>
    <source>
        <strain evidence="3">cv. Malutang</strain>
    </source>
</reference>
<keyword evidence="3" id="KW-1185">Reference proteome</keyword>
<comment type="caution">
    <text evidence="2">The sequence shown here is derived from an EMBL/GenBank/DDBJ whole genome shotgun (WGS) entry which is preliminary data.</text>
</comment>
<name>A0A5C7GYK1_9ROSI</name>
<organism evidence="2 3">
    <name type="scientific">Acer yangbiense</name>
    <dbReference type="NCBI Taxonomy" id="1000413"/>
    <lineage>
        <taxon>Eukaryota</taxon>
        <taxon>Viridiplantae</taxon>
        <taxon>Streptophyta</taxon>
        <taxon>Embryophyta</taxon>
        <taxon>Tracheophyta</taxon>
        <taxon>Spermatophyta</taxon>
        <taxon>Magnoliopsida</taxon>
        <taxon>eudicotyledons</taxon>
        <taxon>Gunneridae</taxon>
        <taxon>Pentapetalae</taxon>
        <taxon>rosids</taxon>
        <taxon>malvids</taxon>
        <taxon>Sapindales</taxon>
        <taxon>Sapindaceae</taxon>
        <taxon>Hippocastanoideae</taxon>
        <taxon>Acereae</taxon>
        <taxon>Acer</taxon>
    </lineage>
</organism>
<dbReference type="Pfam" id="PF07727">
    <property type="entry name" value="RVT_2"/>
    <property type="match status" value="1"/>
</dbReference>
<gene>
    <name evidence="2" type="ORF">EZV62_025703</name>
</gene>
<accession>A0A5C7GYK1</accession>
<dbReference type="OrthoDB" id="411615at2759"/>